<dbReference type="AlphaFoldDB" id="A0A2T2XJS7"/>
<evidence type="ECO:0000313" key="3">
    <source>
        <dbReference type="Proteomes" id="UP000242972"/>
    </source>
</evidence>
<dbReference type="SUPFAM" id="SSF56029">
    <property type="entry name" value="Monooxygenase (hydroxylase) regulatory protein"/>
    <property type="match status" value="1"/>
</dbReference>
<keyword evidence="2" id="KW-0503">Monooxygenase</keyword>
<comment type="similarity">
    <text evidence="1">Belongs to the TmoD/XamoD family.</text>
</comment>
<dbReference type="Proteomes" id="UP000242972">
    <property type="component" value="Unassembled WGS sequence"/>
</dbReference>
<organism evidence="2 3">
    <name type="scientific">Sulfobacillus benefaciens</name>
    <dbReference type="NCBI Taxonomy" id="453960"/>
    <lineage>
        <taxon>Bacteria</taxon>
        <taxon>Bacillati</taxon>
        <taxon>Bacillota</taxon>
        <taxon>Clostridia</taxon>
        <taxon>Eubacteriales</taxon>
        <taxon>Clostridiales Family XVII. Incertae Sedis</taxon>
        <taxon>Sulfobacillus</taxon>
    </lineage>
</organism>
<name>A0A2T2XJS7_9FIRM</name>
<accession>A0A2T2XJS7</accession>
<dbReference type="GO" id="GO:0004497">
    <property type="term" value="F:monooxygenase activity"/>
    <property type="evidence" value="ECO:0007669"/>
    <property type="project" value="UniProtKB-KW"/>
</dbReference>
<dbReference type="Gene3D" id="3.90.56.10">
    <property type="entry name" value="Monooxygenase component MmoB/DmpM"/>
    <property type="match status" value="1"/>
</dbReference>
<comment type="caution">
    <text evidence="2">The sequence shown here is derived from an EMBL/GenBank/DDBJ whole genome shotgun (WGS) entry which is preliminary data.</text>
</comment>
<dbReference type="EMBL" id="PXYW01000007">
    <property type="protein sequence ID" value="PSR34749.1"/>
    <property type="molecule type" value="Genomic_DNA"/>
</dbReference>
<evidence type="ECO:0000313" key="2">
    <source>
        <dbReference type="EMBL" id="PSR34749.1"/>
    </source>
</evidence>
<reference evidence="2 3" key="1">
    <citation type="journal article" date="2014" name="BMC Genomics">
        <title>Comparison of environmental and isolate Sulfobacillus genomes reveals diverse carbon, sulfur, nitrogen, and hydrogen metabolisms.</title>
        <authorList>
            <person name="Justice N.B."/>
            <person name="Norman A."/>
            <person name="Brown C.T."/>
            <person name="Singh A."/>
            <person name="Thomas B.C."/>
            <person name="Banfield J.F."/>
        </authorList>
    </citation>
    <scope>NUCLEOTIDE SEQUENCE [LARGE SCALE GENOMIC DNA]</scope>
    <source>
        <strain evidence="2">AMDSBA4</strain>
    </source>
</reference>
<gene>
    <name evidence="2" type="ORF">C7B46_04765</name>
</gene>
<proteinExistence type="inferred from homology"/>
<keyword evidence="2" id="KW-0560">Oxidoreductase</keyword>
<protein>
    <submittedName>
        <fullName evidence="2">Monooxygenase</fullName>
    </submittedName>
</protein>
<dbReference type="Pfam" id="PF02406">
    <property type="entry name" value="MmoB_DmpM"/>
    <property type="match status" value="1"/>
</dbReference>
<dbReference type="InterPro" id="IPR036889">
    <property type="entry name" value="mOase_MmoB_DmpM_sf"/>
</dbReference>
<sequence length="100" mass="11352">MSVIRDKLEAIVSHKCGVTMNDSVEGRLVAEVMSQKPGVTITYYPAMIRIDMNELSEAFGQEMTPALFEVETSTHYGRMVRFDDKIVIYGNLEEALQFEE</sequence>
<evidence type="ECO:0000256" key="1">
    <source>
        <dbReference type="ARBA" id="ARBA00006313"/>
    </source>
</evidence>
<dbReference type="InterPro" id="IPR003454">
    <property type="entry name" value="MOase_MmoB_DmpM"/>
</dbReference>